<organism evidence="2 3">
    <name type="scientific">Phytophthora nicotianae P1976</name>
    <dbReference type="NCBI Taxonomy" id="1317066"/>
    <lineage>
        <taxon>Eukaryota</taxon>
        <taxon>Sar</taxon>
        <taxon>Stramenopiles</taxon>
        <taxon>Oomycota</taxon>
        <taxon>Peronosporomycetes</taxon>
        <taxon>Peronosporales</taxon>
        <taxon>Peronosporaceae</taxon>
        <taxon>Phytophthora</taxon>
    </lineage>
</organism>
<proteinExistence type="predicted"/>
<evidence type="ECO:0000256" key="1">
    <source>
        <dbReference type="SAM" id="MobiDB-lite"/>
    </source>
</evidence>
<feature type="compositionally biased region" description="Polar residues" evidence="1">
    <location>
        <begin position="39"/>
        <end position="55"/>
    </location>
</feature>
<accession>A0A081AR93</accession>
<feature type="region of interest" description="Disordered" evidence="1">
    <location>
        <begin position="28"/>
        <end position="55"/>
    </location>
</feature>
<gene>
    <name evidence="2" type="ORF">F444_04279</name>
</gene>
<evidence type="ECO:0000313" key="2">
    <source>
        <dbReference type="EMBL" id="ETO81404.1"/>
    </source>
</evidence>
<dbReference type="Proteomes" id="UP000028582">
    <property type="component" value="Unassembled WGS sequence"/>
</dbReference>
<comment type="caution">
    <text evidence="2">The sequence shown here is derived from an EMBL/GenBank/DDBJ whole genome shotgun (WGS) entry which is preliminary data.</text>
</comment>
<name>A0A081AR93_PHYNI</name>
<protein>
    <submittedName>
        <fullName evidence="2">Uncharacterized protein</fullName>
    </submittedName>
</protein>
<evidence type="ECO:0000313" key="3">
    <source>
        <dbReference type="Proteomes" id="UP000028582"/>
    </source>
</evidence>
<reference evidence="2 3" key="1">
    <citation type="submission" date="2013-11" db="EMBL/GenBank/DDBJ databases">
        <title>The Genome Sequence of Phytophthora parasitica P1976.</title>
        <authorList>
            <consortium name="The Broad Institute Genomics Platform"/>
            <person name="Russ C."/>
            <person name="Tyler B."/>
            <person name="Panabieres F."/>
            <person name="Shan W."/>
            <person name="Tripathy S."/>
            <person name="Grunwald N."/>
            <person name="Machado M."/>
            <person name="Johnson C.S."/>
            <person name="Walker B."/>
            <person name="Young S."/>
            <person name="Zeng Q."/>
            <person name="Gargeya S."/>
            <person name="Fitzgerald M."/>
            <person name="Haas B."/>
            <person name="Abouelleil A."/>
            <person name="Allen A.W."/>
            <person name="Alvarado L."/>
            <person name="Arachchi H.M."/>
            <person name="Berlin A.M."/>
            <person name="Chapman S.B."/>
            <person name="Gainer-Dewar J."/>
            <person name="Goldberg J."/>
            <person name="Griggs A."/>
            <person name="Gujja S."/>
            <person name="Hansen M."/>
            <person name="Howarth C."/>
            <person name="Imamovic A."/>
            <person name="Ireland A."/>
            <person name="Larimer J."/>
            <person name="McCowan C."/>
            <person name="Murphy C."/>
            <person name="Pearson M."/>
            <person name="Poon T.W."/>
            <person name="Priest M."/>
            <person name="Roberts A."/>
            <person name="Saif S."/>
            <person name="Shea T."/>
            <person name="Sisk P."/>
            <person name="Sykes S."/>
            <person name="Wortman J."/>
            <person name="Nusbaum C."/>
            <person name="Birren B."/>
        </authorList>
    </citation>
    <scope>NUCLEOTIDE SEQUENCE [LARGE SCALE GENOMIC DNA]</scope>
    <source>
        <strain evidence="2 3">P1976</strain>
    </source>
</reference>
<dbReference type="AlphaFoldDB" id="A0A081AR93"/>
<sequence length="55" mass="5761">MCRGALKQSTAHGAVACMAGPLCEYSKSGMAPRGETRQQRTVSTSDANESSIKSL</sequence>
<dbReference type="EMBL" id="ANJA01000862">
    <property type="protein sequence ID" value="ETO81404.1"/>
    <property type="molecule type" value="Genomic_DNA"/>
</dbReference>